<dbReference type="AlphaFoldDB" id="D8LLU8"/>
<evidence type="ECO:0000313" key="2">
    <source>
        <dbReference type="Proteomes" id="UP000002630"/>
    </source>
</evidence>
<name>D8LLU8_ECTSI</name>
<evidence type="ECO:0000313" key="1">
    <source>
        <dbReference type="EMBL" id="CBN76184.1"/>
    </source>
</evidence>
<dbReference type="Proteomes" id="UP000002630">
    <property type="component" value="Linkage Group LG04"/>
</dbReference>
<reference evidence="1 2" key="1">
    <citation type="journal article" date="2010" name="Nature">
        <title>The Ectocarpus genome and the independent evolution of multicellularity in brown algae.</title>
        <authorList>
            <person name="Cock J.M."/>
            <person name="Sterck L."/>
            <person name="Rouze P."/>
            <person name="Scornet D."/>
            <person name="Allen A.E."/>
            <person name="Amoutzias G."/>
            <person name="Anthouard V."/>
            <person name="Artiguenave F."/>
            <person name="Aury J.M."/>
            <person name="Badger J.H."/>
            <person name="Beszteri B."/>
            <person name="Billiau K."/>
            <person name="Bonnet E."/>
            <person name="Bothwell J.H."/>
            <person name="Bowler C."/>
            <person name="Boyen C."/>
            <person name="Brownlee C."/>
            <person name="Carrano C.J."/>
            <person name="Charrier B."/>
            <person name="Cho G.Y."/>
            <person name="Coelho S.M."/>
            <person name="Collen J."/>
            <person name="Corre E."/>
            <person name="Da Silva C."/>
            <person name="Delage L."/>
            <person name="Delaroque N."/>
            <person name="Dittami S.M."/>
            <person name="Doulbeau S."/>
            <person name="Elias M."/>
            <person name="Farnham G."/>
            <person name="Gachon C.M."/>
            <person name="Gschloessl B."/>
            <person name="Heesch S."/>
            <person name="Jabbari K."/>
            <person name="Jubin C."/>
            <person name="Kawai H."/>
            <person name="Kimura K."/>
            <person name="Kloareg B."/>
            <person name="Kupper F.C."/>
            <person name="Lang D."/>
            <person name="Le Bail A."/>
            <person name="Leblanc C."/>
            <person name="Lerouge P."/>
            <person name="Lohr M."/>
            <person name="Lopez P.J."/>
            <person name="Martens C."/>
            <person name="Maumus F."/>
            <person name="Michel G."/>
            <person name="Miranda-Saavedra D."/>
            <person name="Morales J."/>
            <person name="Moreau H."/>
            <person name="Motomura T."/>
            <person name="Nagasato C."/>
            <person name="Napoli C.A."/>
            <person name="Nelson D.R."/>
            <person name="Nyvall-Collen P."/>
            <person name="Peters A.F."/>
            <person name="Pommier C."/>
            <person name="Potin P."/>
            <person name="Poulain J."/>
            <person name="Quesneville H."/>
            <person name="Read B."/>
            <person name="Rensing S.A."/>
            <person name="Ritter A."/>
            <person name="Rousvoal S."/>
            <person name="Samanta M."/>
            <person name="Samson G."/>
            <person name="Schroeder D.C."/>
            <person name="Segurens B."/>
            <person name="Strittmatter M."/>
            <person name="Tonon T."/>
            <person name="Tregear J.W."/>
            <person name="Valentin K."/>
            <person name="von Dassow P."/>
            <person name="Yamagishi T."/>
            <person name="Van de Peer Y."/>
            <person name="Wincker P."/>
        </authorList>
    </citation>
    <scope>NUCLEOTIDE SEQUENCE [LARGE SCALE GENOMIC DNA]</scope>
    <source>
        <strain evidence="2">Ec32 / CCAP1310/4</strain>
    </source>
</reference>
<dbReference type="EMBL" id="FN649729">
    <property type="protein sequence ID" value="CBN76184.1"/>
    <property type="molecule type" value="Genomic_DNA"/>
</dbReference>
<accession>D8LLU8</accession>
<proteinExistence type="predicted"/>
<dbReference type="InParanoid" id="D8LLU8"/>
<protein>
    <submittedName>
        <fullName evidence="1">Uncharacterized protein</fullName>
    </submittedName>
</protein>
<sequence>MLTLLTQANRLAAVKACCDCDPHEVVCSKLQKKIMEQDWRTVVKAL</sequence>
<gene>
    <name evidence="1" type="ORF">Esi_0372_0028</name>
</gene>
<keyword evidence="2" id="KW-1185">Reference proteome</keyword>
<organism evidence="1 2">
    <name type="scientific">Ectocarpus siliculosus</name>
    <name type="common">Brown alga</name>
    <name type="synonym">Conferva siliculosa</name>
    <dbReference type="NCBI Taxonomy" id="2880"/>
    <lineage>
        <taxon>Eukaryota</taxon>
        <taxon>Sar</taxon>
        <taxon>Stramenopiles</taxon>
        <taxon>Ochrophyta</taxon>
        <taxon>PX clade</taxon>
        <taxon>Phaeophyceae</taxon>
        <taxon>Ectocarpales</taxon>
        <taxon>Ectocarpaceae</taxon>
        <taxon>Ectocarpus</taxon>
    </lineage>
</organism>
<dbReference type="EMBL" id="FN648567">
    <property type="protein sequence ID" value="CBN76184.1"/>
    <property type="molecule type" value="Genomic_DNA"/>
</dbReference>